<dbReference type="GO" id="GO:0003677">
    <property type="term" value="F:DNA binding"/>
    <property type="evidence" value="ECO:0007669"/>
    <property type="project" value="UniProtKB-KW"/>
</dbReference>
<dbReference type="AlphaFoldDB" id="A0A1H8JIB4"/>
<dbReference type="OrthoDB" id="9797501at2"/>
<dbReference type="InterPro" id="IPR036162">
    <property type="entry name" value="Resolvase-like_N_sf"/>
</dbReference>
<evidence type="ECO:0000313" key="5">
    <source>
        <dbReference type="EMBL" id="SEN80480.1"/>
    </source>
</evidence>
<dbReference type="PANTHER" id="PTHR30461:SF2">
    <property type="entry name" value="SERINE RECOMBINASE PINE-RELATED"/>
    <property type="match status" value="1"/>
</dbReference>
<comment type="similarity">
    <text evidence="1">Belongs to the site-specific recombinase resolvase family.</text>
</comment>
<evidence type="ECO:0000259" key="4">
    <source>
        <dbReference type="PROSITE" id="PS51736"/>
    </source>
</evidence>
<dbReference type="SUPFAM" id="SSF46689">
    <property type="entry name" value="Homeodomain-like"/>
    <property type="match status" value="1"/>
</dbReference>
<protein>
    <submittedName>
        <fullName evidence="5">Site-specific DNA recombinase</fullName>
    </submittedName>
</protein>
<dbReference type="Pfam" id="PF00239">
    <property type="entry name" value="Resolvase"/>
    <property type="match status" value="1"/>
</dbReference>
<dbReference type="InterPro" id="IPR050639">
    <property type="entry name" value="SSR_resolvase"/>
</dbReference>
<feature type="domain" description="Resolvase/invertase-type recombinase catalytic" evidence="4">
    <location>
        <begin position="1"/>
        <end position="134"/>
    </location>
</feature>
<dbReference type="SMART" id="SM00857">
    <property type="entry name" value="Resolvase"/>
    <property type="match status" value="1"/>
</dbReference>
<keyword evidence="6" id="KW-1185">Reference proteome</keyword>
<dbReference type="CDD" id="cd03768">
    <property type="entry name" value="SR_ResInv"/>
    <property type="match status" value="1"/>
</dbReference>
<evidence type="ECO:0000313" key="6">
    <source>
        <dbReference type="Proteomes" id="UP000198553"/>
    </source>
</evidence>
<dbReference type="GO" id="GO:0000150">
    <property type="term" value="F:DNA strand exchange activity"/>
    <property type="evidence" value="ECO:0007669"/>
    <property type="project" value="InterPro"/>
</dbReference>
<dbReference type="SUPFAM" id="SSF53041">
    <property type="entry name" value="Resolvase-like"/>
    <property type="match status" value="1"/>
</dbReference>
<organism evidence="5 6">
    <name type="scientific">Mesobacillus persicus</name>
    <dbReference type="NCBI Taxonomy" id="930146"/>
    <lineage>
        <taxon>Bacteria</taxon>
        <taxon>Bacillati</taxon>
        <taxon>Bacillota</taxon>
        <taxon>Bacilli</taxon>
        <taxon>Bacillales</taxon>
        <taxon>Bacillaceae</taxon>
        <taxon>Mesobacillus</taxon>
    </lineage>
</organism>
<evidence type="ECO:0000256" key="3">
    <source>
        <dbReference type="ARBA" id="ARBA00023172"/>
    </source>
</evidence>
<dbReference type="InterPro" id="IPR006119">
    <property type="entry name" value="Resolv_N"/>
</dbReference>
<dbReference type="Gene3D" id="1.10.10.60">
    <property type="entry name" value="Homeodomain-like"/>
    <property type="match status" value="1"/>
</dbReference>
<reference evidence="6" key="1">
    <citation type="submission" date="2016-10" db="EMBL/GenBank/DDBJ databases">
        <authorList>
            <person name="Varghese N."/>
            <person name="Submissions S."/>
        </authorList>
    </citation>
    <scope>NUCLEOTIDE SEQUENCE [LARGE SCALE GENOMIC DNA]</scope>
    <source>
        <strain evidence="6">B48,IBRC-M 10115,DSM 25386,CECT 8001</strain>
    </source>
</reference>
<dbReference type="RefSeq" id="WP_090749915.1">
    <property type="nucleotide sequence ID" value="NZ_FOBW01000021.1"/>
</dbReference>
<dbReference type="InterPro" id="IPR009057">
    <property type="entry name" value="Homeodomain-like_sf"/>
</dbReference>
<sequence>MIIGYIRTYHEDLSAEEQQKILTNIECDVIIKETDSSSNDSRVELENIMKNLQQGDTIVVTKLLVLADSMRHLVELLEVIEVKGAIFQSLTEGIDTKIDSSYSFINIAKHLLEFQSDLISQNTKKGLNKAKQQGVHTGRPKKSESEVVRAIAMYRSNEYSLAEIKKETGISKSTLYRYLES</sequence>
<dbReference type="InterPro" id="IPR006120">
    <property type="entry name" value="Resolvase_HTH_dom"/>
</dbReference>
<name>A0A1H8JIB4_9BACI</name>
<keyword evidence="2" id="KW-0238">DNA-binding</keyword>
<evidence type="ECO:0000256" key="1">
    <source>
        <dbReference type="ARBA" id="ARBA00009913"/>
    </source>
</evidence>
<dbReference type="EMBL" id="FOBW01000021">
    <property type="protein sequence ID" value="SEN80480.1"/>
    <property type="molecule type" value="Genomic_DNA"/>
</dbReference>
<dbReference type="Gene3D" id="3.40.50.1390">
    <property type="entry name" value="Resolvase, N-terminal catalytic domain"/>
    <property type="match status" value="1"/>
</dbReference>
<keyword evidence="3" id="KW-0233">DNA recombination</keyword>
<dbReference type="Proteomes" id="UP000198553">
    <property type="component" value="Unassembled WGS sequence"/>
</dbReference>
<gene>
    <name evidence="5" type="ORF">SAMN05192533_12144</name>
</gene>
<accession>A0A1H8JIB4</accession>
<dbReference type="PROSITE" id="PS51736">
    <property type="entry name" value="RECOMBINASES_3"/>
    <property type="match status" value="1"/>
</dbReference>
<proteinExistence type="inferred from homology"/>
<evidence type="ECO:0000256" key="2">
    <source>
        <dbReference type="ARBA" id="ARBA00023125"/>
    </source>
</evidence>
<dbReference type="PANTHER" id="PTHR30461">
    <property type="entry name" value="DNA-INVERTASE FROM LAMBDOID PROPHAGE"/>
    <property type="match status" value="1"/>
</dbReference>
<dbReference type="Pfam" id="PF02796">
    <property type="entry name" value="HTH_7"/>
    <property type="match status" value="1"/>
</dbReference>